<accession>A0ACC2R7B6</accession>
<comment type="caution">
    <text evidence="1">The sequence shown here is derived from an EMBL/GenBank/DDBJ whole genome shotgun (WGS) entry which is preliminary data.</text>
</comment>
<evidence type="ECO:0000313" key="2">
    <source>
        <dbReference type="Proteomes" id="UP001231649"/>
    </source>
</evidence>
<protein>
    <submittedName>
        <fullName evidence="1">Uncharacterized protein</fullName>
    </submittedName>
</protein>
<keyword evidence="2" id="KW-1185">Reference proteome</keyword>
<name>A0ACC2R7B6_9NEOP</name>
<reference evidence="1" key="1">
    <citation type="submission" date="2023-03" db="EMBL/GenBank/DDBJ databases">
        <title>Chromosome-level genomes of two armyworms, Mythimna separata and Mythimna loreyi, provide insights into the biosynthesis and reception of sex pheromones.</title>
        <authorList>
            <person name="Zhao H."/>
        </authorList>
    </citation>
    <scope>NUCLEOTIDE SEQUENCE</scope>
    <source>
        <strain evidence="1">BeijingLab</strain>
    </source>
</reference>
<dbReference type="EMBL" id="CM056781">
    <property type="protein sequence ID" value="KAJ8735011.1"/>
    <property type="molecule type" value="Genomic_DNA"/>
</dbReference>
<organism evidence="1 2">
    <name type="scientific">Mythimna loreyi</name>
    <dbReference type="NCBI Taxonomy" id="667449"/>
    <lineage>
        <taxon>Eukaryota</taxon>
        <taxon>Metazoa</taxon>
        <taxon>Ecdysozoa</taxon>
        <taxon>Arthropoda</taxon>
        <taxon>Hexapoda</taxon>
        <taxon>Insecta</taxon>
        <taxon>Pterygota</taxon>
        <taxon>Neoptera</taxon>
        <taxon>Endopterygota</taxon>
        <taxon>Lepidoptera</taxon>
        <taxon>Glossata</taxon>
        <taxon>Ditrysia</taxon>
        <taxon>Noctuoidea</taxon>
        <taxon>Noctuidae</taxon>
        <taxon>Noctuinae</taxon>
        <taxon>Hadenini</taxon>
        <taxon>Mythimna</taxon>
    </lineage>
</organism>
<proteinExistence type="predicted"/>
<evidence type="ECO:0000313" key="1">
    <source>
        <dbReference type="EMBL" id="KAJ8735011.1"/>
    </source>
</evidence>
<sequence length="467" mass="52906">MPDKETILKCRHCSKSFKYDSERRRHEQSHSPQFQCKVCSKNFSFISALRRHEKQHERTGSVQCSECGREFRDNILLKRHTKYAHGGTYTCTKCSAVFSSEPALSTHMKTHKSQSERRYQCSFTGCTKKFNFAHHLKHHELTHTNTKQHYCKICNKGFIQSHHLKTHLKTHTSDASLYCSFADCGKKFATAYAKKRHLAKHHIKADSGISSDSNSACDLSCMTKKETDNETIICSSCGLIILKIQYEKHKFSCTQNVKEEYITDDVPVATFESSGIDDSYIDNPNGNIDDDDEIPDCKLALGSCIMIDKGEKCVCAQISKTVDEEYDFTPIDNEPLNTSKVDTNERNFCEGCECSERCNVNNGSSSSYPNNMPVVEYKADGTVKLKDIFEMDILPDKNVKVEVDNVKNDVKFIPYNSCQAVLGNCIVSENGMMGDGCLCARMLQDEQVTAQEIEDITPRPNDEMFCD</sequence>
<gene>
    <name evidence="1" type="ORF">PYW08_014261</name>
</gene>
<dbReference type="Proteomes" id="UP001231649">
    <property type="component" value="Chromosome 5"/>
</dbReference>